<dbReference type="InterPro" id="IPR007278">
    <property type="entry name" value="DUF397"/>
</dbReference>
<feature type="domain" description="DUF397" evidence="1">
    <location>
        <begin position="19"/>
        <end position="35"/>
    </location>
</feature>
<dbReference type="RefSeq" id="WP_084430658.1">
    <property type="nucleotide sequence ID" value="NZ_FWXV01000006.1"/>
</dbReference>
<dbReference type="EMBL" id="FWXV01000006">
    <property type="protein sequence ID" value="SMD20976.1"/>
    <property type="molecule type" value="Genomic_DNA"/>
</dbReference>
<keyword evidence="3" id="KW-1185">Reference proteome</keyword>
<protein>
    <recommendedName>
        <fullName evidence="1">DUF397 domain-containing protein</fullName>
    </recommendedName>
</protein>
<dbReference type="Pfam" id="PF04149">
    <property type="entry name" value="DUF397"/>
    <property type="match status" value="3"/>
</dbReference>
<evidence type="ECO:0000259" key="1">
    <source>
        <dbReference type="Pfam" id="PF04149"/>
    </source>
</evidence>
<reference evidence="2 3" key="1">
    <citation type="submission" date="2017-04" db="EMBL/GenBank/DDBJ databases">
        <authorList>
            <person name="Afonso C.L."/>
            <person name="Miller P.J."/>
            <person name="Scott M.A."/>
            <person name="Spackman E."/>
            <person name="Goraichik I."/>
            <person name="Dimitrov K.M."/>
            <person name="Suarez D.L."/>
            <person name="Swayne D.E."/>
        </authorList>
    </citation>
    <scope>NUCLEOTIDE SEQUENCE [LARGE SCALE GENOMIC DNA]</scope>
    <source>
        <strain evidence="2 3">DSM 43828</strain>
    </source>
</reference>
<proteinExistence type="predicted"/>
<name>A0A1W2FH12_KIBAR</name>
<gene>
    <name evidence="2" type="ORF">SAMN05661093_06658</name>
</gene>
<feature type="domain" description="DUF397" evidence="1">
    <location>
        <begin position="2"/>
        <end position="18"/>
    </location>
</feature>
<evidence type="ECO:0000313" key="2">
    <source>
        <dbReference type="EMBL" id="SMD20976.1"/>
    </source>
</evidence>
<dbReference type="Proteomes" id="UP000192674">
    <property type="component" value="Unassembled WGS sequence"/>
</dbReference>
<accession>A0A1W2FH12</accession>
<organism evidence="2 3">
    <name type="scientific">Kibdelosporangium aridum</name>
    <dbReference type="NCBI Taxonomy" id="2030"/>
    <lineage>
        <taxon>Bacteria</taxon>
        <taxon>Bacillati</taxon>
        <taxon>Actinomycetota</taxon>
        <taxon>Actinomycetes</taxon>
        <taxon>Pseudonocardiales</taxon>
        <taxon>Pseudonocardiaceae</taxon>
        <taxon>Kibdelosporangium</taxon>
    </lineage>
</organism>
<dbReference type="AlphaFoldDB" id="A0A1W2FH12"/>
<sequence>MRWRKSSYSANNGACVEVAWMKSSFSGNNGTCVEVAWAKSSFSGNNGDCVEVATLPDRVATRDSKNSGGPILSFDRAAWSSFLRTLTY</sequence>
<feature type="domain" description="DUF397" evidence="1">
    <location>
        <begin position="36"/>
        <end position="86"/>
    </location>
</feature>
<dbReference type="OrthoDB" id="4556373at2"/>
<evidence type="ECO:0000313" key="3">
    <source>
        <dbReference type="Proteomes" id="UP000192674"/>
    </source>
</evidence>